<dbReference type="GO" id="GO:0003700">
    <property type="term" value="F:DNA-binding transcription factor activity"/>
    <property type="evidence" value="ECO:0007669"/>
    <property type="project" value="TreeGrafter"/>
</dbReference>
<protein>
    <submittedName>
        <fullName evidence="4">Transcriptional regulator, TetR family</fullName>
    </submittedName>
</protein>
<gene>
    <name evidence="4" type="ordered locus">Spirs_0079</name>
</gene>
<dbReference type="InterPro" id="IPR009057">
    <property type="entry name" value="Homeodomain-like_sf"/>
</dbReference>
<evidence type="ECO:0000313" key="5">
    <source>
        <dbReference type="Proteomes" id="UP000002318"/>
    </source>
</evidence>
<accession>E1R895</accession>
<name>E1R895_SEDSS</name>
<evidence type="ECO:0000313" key="4">
    <source>
        <dbReference type="EMBL" id="ADK79239.1"/>
    </source>
</evidence>
<proteinExistence type="predicted"/>
<dbReference type="InterPro" id="IPR001647">
    <property type="entry name" value="HTH_TetR"/>
</dbReference>
<dbReference type="AlphaFoldDB" id="E1R895"/>
<dbReference type="Proteomes" id="UP000002318">
    <property type="component" value="Chromosome"/>
</dbReference>
<dbReference type="RefSeq" id="WP_013252703.1">
    <property type="nucleotide sequence ID" value="NC_014364.1"/>
</dbReference>
<dbReference type="InterPro" id="IPR050109">
    <property type="entry name" value="HTH-type_TetR-like_transc_reg"/>
</dbReference>
<feature type="DNA-binding region" description="H-T-H motif" evidence="2">
    <location>
        <begin position="24"/>
        <end position="43"/>
    </location>
</feature>
<evidence type="ECO:0000256" key="2">
    <source>
        <dbReference type="PROSITE-ProRule" id="PRU00335"/>
    </source>
</evidence>
<dbReference type="GO" id="GO:0000976">
    <property type="term" value="F:transcription cis-regulatory region binding"/>
    <property type="evidence" value="ECO:0007669"/>
    <property type="project" value="TreeGrafter"/>
</dbReference>
<dbReference type="eggNOG" id="COG1309">
    <property type="taxonomic scope" value="Bacteria"/>
</dbReference>
<dbReference type="PROSITE" id="PS50977">
    <property type="entry name" value="HTH_TETR_2"/>
    <property type="match status" value="1"/>
</dbReference>
<keyword evidence="1 2" id="KW-0238">DNA-binding</keyword>
<keyword evidence="5" id="KW-1185">Reference proteome</keyword>
<dbReference type="EMBL" id="CP002116">
    <property type="protein sequence ID" value="ADK79239.1"/>
    <property type="molecule type" value="Genomic_DNA"/>
</dbReference>
<dbReference type="KEGG" id="ssm:Spirs_0079"/>
<dbReference type="STRING" id="573413.Spirs_0079"/>
<evidence type="ECO:0000256" key="1">
    <source>
        <dbReference type="ARBA" id="ARBA00023125"/>
    </source>
</evidence>
<dbReference type="PANTHER" id="PTHR30055">
    <property type="entry name" value="HTH-TYPE TRANSCRIPTIONAL REGULATOR RUTR"/>
    <property type="match status" value="1"/>
</dbReference>
<feature type="domain" description="HTH tetR-type" evidence="3">
    <location>
        <begin position="1"/>
        <end position="61"/>
    </location>
</feature>
<dbReference type="SUPFAM" id="SSF46689">
    <property type="entry name" value="Homeodomain-like"/>
    <property type="match status" value="1"/>
</dbReference>
<dbReference type="Gene3D" id="1.10.357.10">
    <property type="entry name" value="Tetracycline Repressor, domain 2"/>
    <property type="match status" value="1"/>
</dbReference>
<dbReference type="OrthoDB" id="9812993at2"/>
<dbReference type="PRINTS" id="PR00455">
    <property type="entry name" value="HTHTETR"/>
</dbReference>
<dbReference type="PANTHER" id="PTHR30055:SF146">
    <property type="entry name" value="HTH-TYPE TRANSCRIPTIONAL DUAL REGULATOR CECR"/>
    <property type="match status" value="1"/>
</dbReference>
<dbReference type="HOGENOM" id="CLU_069356_12_2_12"/>
<reference evidence="4 5" key="1">
    <citation type="journal article" date="2010" name="Stand. Genomic Sci.">
        <title>Complete genome sequence of Spirochaeta smaragdinae type strain (SEBR 4228).</title>
        <authorList>
            <person name="Mavromatis K."/>
            <person name="Yasawong M."/>
            <person name="Chertkov O."/>
            <person name="Lapidus A."/>
            <person name="Lucas S."/>
            <person name="Nolan M."/>
            <person name="Del Rio T.G."/>
            <person name="Tice H."/>
            <person name="Cheng J.F."/>
            <person name="Pitluck S."/>
            <person name="Liolios K."/>
            <person name="Ivanova N."/>
            <person name="Tapia R."/>
            <person name="Han C."/>
            <person name="Bruce D."/>
            <person name="Goodwin L."/>
            <person name="Pati A."/>
            <person name="Chen A."/>
            <person name="Palaniappan K."/>
            <person name="Land M."/>
            <person name="Hauser L."/>
            <person name="Chang Y.J."/>
            <person name="Jeffries C.D."/>
            <person name="Detter J.C."/>
            <person name="Rohde M."/>
            <person name="Brambilla E."/>
            <person name="Spring S."/>
            <person name="Goker M."/>
            <person name="Sikorski J."/>
            <person name="Woyke T."/>
            <person name="Bristow J."/>
            <person name="Eisen J.A."/>
            <person name="Markowitz V."/>
            <person name="Hugenholtz P."/>
            <person name="Klenk H.P."/>
            <person name="Kyrpides N.C."/>
        </authorList>
    </citation>
    <scope>NUCLEOTIDE SEQUENCE [LARGE SCALE GENOMIC DNA]</scope>
    <source>
        <strain evidence="5">DSM 11293 / JCM 15392 / SEBR 4228</strain>
    </source>
</reference>
<organism evidence="4 5">
    <name type="scientific">Sediminispirochaeta smaragdinae (strain DSM 11293 / JCM 15392 / SEBR 4228)</name>
    <name type="common">Spirochaeta smaragdinae</name>
    <dbReference type="NCBI Taxonomy" id="573413"/>
    <lineage>
        <taxon>Bacteria</taxon>
        <taxon>Pseudomonadati</taxon>
        <taxon>Spirochaetota</taxon>
        <taxon>Spirochaetia</taxon>
        <taxon>Spirochaetales</taxon>
        <taxon>Spirochaetaceae</taxon>
        <taxon>Sediminispirochaeta</taxon>
    </lineage>
</organism>
<sequence>MSSRPLISACALKLFAERGYDAVGVQEIVDAAGITKPSLYHHFGSKKGLLEQLIAPLFQEVNEALARAASYHHDLPRNLDQAAACFFSFAEKQPLFSRLMLSMIHAPLKSEARLVVQPWLEEQYHTFENLFRLASGDHGNMKGRSKPFAATFLGMLHTYVSLFLDGNTDFDERVRHEAVRQFSYGIYS</sequence>
<evidence type="ECO:0000259" key="3">
    <source>
        <dbReference type="PROSITE" id="PS50977"/>
    </source>
</evidence>
<dbReference type="Pfam" id="PF00440">
    <property type="entry name" value="TetR_N"/>
    <property type="match status" value="1"/>
</dbReference>